<evidence type="ECO:0000313" key="2">
    <source>
        <dbReference type="EMBL" id="RRT64930.1"/>
    </source>
</evidence>
<protein>
    <submittedName>
        <fullName evidence="2">Uncharacterized protein</fullName>
    </submittedName>
</protein>
<evidence type="ECO:0000256" key="1">
    <source>
        <dbReference type="SAM" id="MobiDB-lite"/>
    </source>
</evidence>
<accession>A0A426ZLT6</accession>
<proteinExistence type="predicted"/>
<dbReference type="EMBL" id="AMZH03006004">
    <property type="protein sequence ID" value="RRT64930.1"/>
    <property type="molecule type" value="Genomic_DNA"/>
</dbReference>
<evidence type="ECO:0000313" key="3">
    <source>
        <dbReference type="Proteomes" id="UP000287651"/>
    </source>
</evidence>
<dbReference type="Proteomes" id="UP000287651">
    <property type="component" value="Unassembled WGS sequence"/>
</dbReference>
<reference evidence="2 3" key="1">
    <citation type="journal article" date="2014" name="Agronomy (Basel)">
        <title>A Draft Genome Sequence for Ensete ventricosum, the Drought-Tolerant Tree Against Hunger.</title>
        <authorList>
            <person name="Harrison J."/>
            <person name="Moore K.A."/>
            <person name="Paszkiewicz K."/>
            <person name="Jones T."/>
            <person name="Grant M."/>
            <person name="Ambacheew D."/>
            <person name="Muzemil S."/>
            <person name="Studholme D.J."/>
        </authorList>
    </citation>
    <scope>NUCLEOTIDE SEQUENCE [LARGE SCALE GENOMIC DNA]</scope>
</reference>
<gene>
    <name evidence="2" type="ORF">B296_00005951</name>
</gene>
<feature type="compositionally biased region" description="Basic and acidic residues" evidence="1">
    <location>
        <begin position="74"/>
        <end position="87"/>
    </location>
</feature>
<organism evidence="2 3">
    <name type="scientific">Ensete ventricosum</name>
    <name type="common">Abyssinian banana</name>
    <name type="synonym">Musa ensete</name>
    <dbReference type="NCBI Taxonomy" id="4639"/>
    <lineage>
        <taxon>Eukaryota</taxon>
        <taxon>Viridiplantae</taxon>
        <taxon>Streptophyta</taxon>
        <taxon>Embryophyta</taxon>
        <taxon>Tracheophyta</taxon>
        <taxon>Spermatophyta</taxon>
        <taxon>Magnoliopsida</taxon>
        <taxon>Liliopsida</taxon>
        <taxon>Zingiberales</taxon>
        <taxon>Musaceae</taxon>
        <taxon>Ensete</taxon>
    </lineage>
</organism>
<feature type="region of interest" description="Disordered" evidence="1">
    <location>
        <begin position="65"/>
        <end position="87"/>
    </location>
</feature>
<comment type="caution">
    <text evidence="2">The sequence shown here is derived from an EMBL/GenBank/DDBJ whole genome shotgun (WGS) entry which is preliminary data.</text>
</comment>
<dbReference type="AlphaFoldDB" id="A0A426ZLT6"/>
<name>A0A426ZLT6_ENSVE</name>
<sequence>MFLTSLPSDGLLQDLIFNILIKNLEKVFLGGNDMMDVDLAATSPRPRIAGPPTWPTRRVGADLTQAWKGQPSYDRPDKGKVGKVDIP</sequence>